<organism evidence="1 2">
    <name type="scientific">Hungatella hathewayi</name>
    <dbReference type="NCBI Taxonomy" id="154046"/>
    <lineage>
        <taxon>Bacteria</taxon>
        <taxon>Bacillati</taxon>
        <taxon>Bacillota</taxon>
        <taxon>Clostridia</taxon>
        <taxon>Lachnospirales</taxon>
        <taxon>Lachnospiraceae</taxon>
        <taxon>Hungatella</taxon>
    </lineage>
</organism>
<dbReference type="InterPro" id="IPR020288">
    <property type="entry name" value="Sheath_initiator"/>
</dbReference>
<proteinExistence type="predicted"/>
<name>A0A413LCR6_9FIRM</name>
<evidence type="ECO:0000313" key="2">
    <source>
        <dbReference type="Proteomes" id="UP001055091"/>
    </source>
</evidence>
<gene>
    <name evidence="1" type="primary">yqbS</name>
    <name evidence="1" type="ORF">CE91St55_14340</name>
</gene>
<dbReference type="SUPFAM" id="SSF160719">
    <property type="entry name" value="gpW/gp25-like"/>
    <property type="match status" value="1"/>
</dbReference>
<dbReference type="Proteomes" id="UP001055091">
    <property type="component" value="Unassembled WGS sequence"/>
</dbReference>
<protein>
    <submittedName>
        <fullName evidence="1">Uncharacterized protein</fullName>
    </submittedName>
</protein>
<dbReference type="EMBL" id="BQNJ01000001">
    <property type="protein sequence ID" value="GKG99452.1"/>
    <property type="molecule type" value="Genomic_DNA"/>
</dbReference>
<reference evidence="1" key="1">
    <citation type="submission" date="2022-01" db="EMBL/GenBank/DDBJ databases">
        <title>Novel bile acid biosynthetic pathways are enriched in the microbiome of centenarians.</title>
        <authorList>
            <person name="Sato Y."/>
            <person name="Atarashi K."/>
            <person name="Plichta R.D."/>
            <person name="Arai Y."/>
            <person name="Sasajima S."/>
            <person name="Kearney M.S."/>
            <person name="Suda W."/>
            <person name="Takeshita K."/>
            <person name="Sasaki T."/>
            <person name="Okamoto S."/>
            <person name="Skelly N.A."/>
            <person name="Okamura Y."/>
            <person name="Vlamakis H."/>
            <person name="Li Y."/>
            <person name="Tanoue T."/>
            <person name="Takei H."/>
            <person name="Nittono H."/>
            <person name="Narushima S."/>
            <person name="Irie J."/>
            <person name="Itoh H."/>
            <person name="Moriya K."/>
            <person name="Sugiura Y."/>
            <person name="Suematsu M."/>
            <person name="Moritoki N."/>
            <person name="Shibata S."/>
            <person name="Littman R.D."/>
            <person name="Fischbach A.M."/>
            <person name="Uwamino Y."/>
            <person name="Inoue T."/>
            <person name="Honda A."/>
            <person name="Hattori M."/>
            <person name="Murai T."/>
            <person name="Xavier J.R."/>
            <person name="Hirose N."/>
            <person name="Honda K."/>
        </authorList>
    </citation>
    <scope>NUCLEOTIDE SEQUENCE</scope>
    <source>
        <strain evidence="1">CE91-St55</strain>
    </source>
</reference>
<dbReference type="RefSeq" id="WP_118042851.1">
    <property type="nucleotide sequence ID" value="NZ_BQNJ01000001.1"/>
</dbReference>
<sequence>MATLPETANYNVYEAQTVDYPSTTFLIDRESGRIEKTGGGLEAIKQAIEIILQVERYRYQIYSPNFGHEMNSLIGKPPEYVISMIKRRVKESLSVDNRILSVDNFTFKEASAGTTVKCAFDVKTVFGMVSAEVEV</sequence>
<dbReference type="Gene3D" id="3.10.450.40">
    <property type="match status" value="1"/>
</dbReference>
<accession>A0A413LCR6</accession>
<comment type="caution">
    <text evidence="1">The sequence shown here is derived from an EMBL/GenBank/DDBJ whole genome shotgun (WGS) entry which is preliminary data.</text>
</comment>
<evidence type="ECO:0000313" key="1">
    <source>
        <dbReference type="EMBL" id="GKG99452.1"/>
    </source>
</evidence>
<dbReference type="Pfam" id="PF10934">
    <property type="entry name" value="Sheath_initiator"/>
    <property type="match status" value="1"/>
</dbReference>
<dbReference type="AlphaFoldDB" id="A0A413LCR6"/>